<dbReference type="OrthoDB" id="10253869at2759"/>
<dbReference type="InterPro" id="IPR042099">
    <property type="entry name" value="ANL_N_sf"/>
</dbReference>
<feature type="compositionally biased region" description="Basic and acidic residues" evidence="5">
    <location>
        <begin position="824"/>
        <end position="835"/>
    </location>
</feature>
<dbReference type="InterPro" id="IPR009737">
    <property type="entry name" value="Aim32/Apd1-like"/>
</dbReference>
<feature type="region of interest" description="Disordered" evidence="5">
    <location>
        <begin position="824"/>
        <end position="843"/>
    </location>
</feature>
<accession>G0SA02</accession>
<dbReference type="SUPFAM" id="SSF52833">
    <property type="entry name" value="Thioredoxin-like"/>
    <property type="match status" value="1"/>
</dbReference>
<dbReference type="EMBL" id="GL988043">
    <property type="protein sequence ID" value="EGS19574.1"/>
    <property type="molecule type" value="Genomic_DNA"/>
</dbReference>
<feature type="domain" description="AMP-binding enzyme C-terminal" evidence="7">
    <location>
        <begin position="422"/>
        <end position="496"/>
    </location>
</feature>
<dbReference type="GO" id="GO:0044539">
    <property type="term" value="P:long-chain fatty acid import into cell"/>
    <property type="evidence" value="ECO:0007669"/>
    <property type="project" value="TreeGrafter"/>
</dbReference>
<name>G0SA02_CHATD</name>
<dbReference type="InterPro" id="IPR000873">
    <property type="entry name" value="AMP-dep_synth/lig_dom"/>
</dbReference>
<dbReference type="Pfam" id="PF13193">
    <property type="entry name" value="AMP-binding_C"/>
    <property type="match status" value="1"/>
</dbReference>
<dbReference type="GO" id="GO:0009898">
    <property type="term" value="C:cytoplasmic side of plasma membrane"/>
    <property type="evidence" value="ECO:0007669"/>
    <property type="project" value="TreeGrafter"/>
</dbReference>
<dbReference type="GeneID" id="18258090"/>
<dbReference type="KEGG" id="cthr:CTHT_0040520"/>
<dbReference type="PANTHER" id="PTHR43107:SF15">
    <property type="entry name" value="FATTY ACID TRANSPORT PROTEIN 3, ISOFORM A"/>
    <property type="match status" value="1"/>
</dbReference>
<dbReference type="InterPro" id="IPR036249">
    <property type="entry name" value="Thioredoxin-like_sf"/>
</dbReference>
<dbReference type="GO" id="GO:0005324">
    <property type="term" value="F:long-chain fatty acid transmembrane transporter activity"/>
    <property type="evidence" value="ECO:0007669"/>
    <property type="project" value="TreeGrafter"/>
</dbReference>
<evidence type="ECO:0000256" key="1">
    <source>
        <dbReference type="ARBA" id="ARBA00006432"/>
    </source>
</evidence>
<dbReference type="GO" id="GO:0005811">
    <property type="term" value="C:lipid droplet"/>
    <property type="evidence" value="ECO:0007669"/>
    <property type="project" value="TreeGrafter"/>
</dbReference>
<evidence type="ECO:0000256" key="4">
    <source>
        <dbReference type="ARBA" id="ARBA00022840"/>
    </source>
</evidence>
<evidence type="ECO:0000313" key="8">
    <source>
        <dbReference type="EMBL" id="EGS19574.1"/>
    </source>
</evidence>
<evidence type="ECO:0000256" key="2">
    <source>
        <dbReference type="ARBA" id="ARBA00022598"/>
    </source>
</evidence>
<evidence type="ECO:0000256" key="5">
    <source>
        <dbReference type="SAM" id="MobiDB-lite"/>
    </source>
</evidence>
<evidence type="ECO:0000259" key="7">
    <source>
        <dbReference type="Pfam" id="PF13193"/>
    </source>
</evidence>
<dbReference type="GO" id="GO:0005524">
    <property type="term" value="F:ATP binding"/>
    <property type="evidence" value="ECO:0007669"/>
    <property type="project" value="UniProtKB-KW"/>
</dbReference>
<keyword evidence="2" id="KW-0436">Ligase</keyword>
<organism evidence="9">
    <name type="scientific">Chaetomium thermophilum (strain DSM 1495 / CBS 144.50 / IMI 039719)</name>
    <name type="common">Thermochaetoides thermophila</name>
    <dbReference type="NCBI Taxonomy" id="759272"/>
    <lineage>
        <taxon>Eukaryota</taxon>
        <taxon>Fungi</taxon>
        <taxon>Dikarya</taxon>
        <taxon>Ascomycota</taxon>
        <taxon>Pezizomycotina</taxon>
        <taxon>Sordariomycetes</taxon>
        <taxon>Sordariomycetidae</taxon>
        <taxon>Sordariales</taxon>
        <taxon>Chaetomiaceae</taxon>
        <taxon>Thermochaetoides</taxon>
    </lineage>
</organism>
<dbReference type="Pfam" id="PF06999">
    <property type="entry name" value="Suc_Fer-like"/>
    <property type="match status" value="1"/>
</dbReference>
<dbReference type="GO" id="GO:0005777">
    <property type="term" value="C:peroxisome"/>
    <property type="evidence" value="ECO:0007669"/>
    <property type="project" value="TreeGrafter"/>
</dbReference>
<feature type="domain" description="AMP-dependent synthetase/ligase" evidence="6">
    <location>
        <begin position="59"/>
        <end position="160"/>
    </location>
</feature>
<evidence type="ECO:0000256" key="3">
    <source>
        <dbReference type="ARBA" id="ARBA00022741"/>
    </source>
</evidence>
<sequence>MATFPLALSLAGAAAGTAYFHARLSLDHDLLFFRIVGSTALNLIRAVRADQLNLFYLLEKQAKTKSLANKPFILFEGKSHTYAETYDRVLRYGTWLREKLGVREKDIIALEYQNSDTFVFLWFAIWAVGATPAFINYHLQGEALAHCLKTSDARLAVVDPRVAGNITDEVKGAVPGMSAAACLGLCSVLFVGATCAIGRRFSTKTFWKEVRETKSTIIQYVGETCRYLTVAPPERDPVTGENLDRKHYVRAAMGNGLRPDVWDKFKERFGIDTIFEFYAATEAPVGFWNQCRNDFGKAAIGRLGVFSSAFVNTRTAIVKLDDETELPWRDPKTGFCRRVKKGEAGEMIAALPANDISKRFQGYYGNKSATNSKILRDVFKKGDAWFRSGDVLKWDANGRIYFHDRIGDTYRWKSENVSTAEVSQMMGLHPRVLEPNVYGVQLPHHDGRAGCVAIVLDTEQVTPELLADLAAHARAKLPKYAVPLFLRVMKEVGRQTTGTNKQQKHVLRQQGVDPAKVGGDKLFWLRGGTYLPVMAGVLKSLINSAKSLAIGDSGRKAGLRELFPVVDKSVDGEDCDRSCETCTVHYPKSFKINEDDELYGFVKGWSTHVLIATGKSDWVHDVANEKGSLMQAIANARQPTNGRLLLSASNMPTPHNPPSYSEPTTVLLLPAFILIENVTPATVQTMIDKIISIAPTTTTPLSHTLPPIPRSLEAPLPEAAPVTLKTLTTRACPHAAVILLCSQKTRDARCGQSAPLLRREFMRHLQPLGLARDLDDERPGGVGIYFVSHVGGHKYAANVLVYRKRNAAFAFAPGVKVDDVGHEGYEEKKEGAEEKGSEEEEKGEEAAQCIWLARVRPEDCEGIVKYTVLKGKVVKPEKQLRGGFNREKGLLSW</sequence>
<dbReference type="Gene3D" id="3.30.300.30">
    <property type="match status" value="1"/>
</dbReference>
<dbReference type="Proteomes" id="UP000008066">
    <property type="component" value="Unassembled WGS sequence"/>
</dbReference>
<comment type="similarity">
    <text evidence="1">Belongs to the ATP-dependent AMP-binding enzyme family.</text>
</comment>
<dbReference type="CDD" id="cd03062">
    <property type="entry name" value="TRX_Fd_Sucrase"/>
    <property type="match status" value="1"/>
</dbReference>
<proteinExistence type="inferred from homology"/>
<reference evidence="8 9" key="1">
    <citation type="journal article" date="2011" name="Cell">
        <title>Insight into structure and assembly of the nuclear pore complex by utilizing the genome of a eukaryotic thermophile.</title>
        <authorList>
            <person name="Amlacher S."/>
            <person name="Sarges P."/>
            <person name="Flemming D."/>
            <person name="van Noort V."/>
            <person name="Kunze R."/>
            <person name="Devos D.P."/>
            <person name="Arumugam M."/>
            <person name="Bork P."/>
            <person name="Hurt E."/>
        </authorList>
    </citation>
    <scope>NUCLEOTIDE SEQUENCE [LARGE SCALE GENOMIC DNA]</scope>
    <source>
        <strain evidence="9">DSM 1495 / CBS 144.50 / IMI 039719</strain>
    </source>
</reference>
<dbReference type="RefSeq" id="XP_006694459.1">
    <property type="nucleotide sequence ID" value="XM_006694396.1"/>
</dbReference>
<dbReference type="Gene3D" id="3.40.50.12780">
    <property type="entry name" value="N-terminal domain of ligase-like"/>
    <property type="match status" value="2"/>
</dbReference>
<dbReference type="InterPro" id="IPR045851">
    <property type="entry name" value="AMP-bd_C_sf"/>
</dbReference>
<dbReference type="SUPFAM" id="SSF56801">
    <property type="entry name" value="Acetyl-CoA synthetase-like"/>
    <property type="match status" value="1"/>
</dbReference>
<gene>
    <name evidence="8" type="ORF">CTHT_0040520</name>
</gene>
<keyword evidence="3" id="KW-0547">Nucleotide-binding</keyword>
<dbReference type="STRING" id="759272.G0SA02"/>
<keyword evidence="9" id="KW-1185">Reference proteome</keyword>
<dbReference type="GO" id="GO:0004467">
    <property type="term" value="F:long-chain fatty acid-CoA ligase activity"/>
    <property type="evidence" value="ECO:0007669"/>
    <property type="project" value="TreeGrafter"/>
</dbReference>
<dbReference type="eggNOG" id="KOG1179">
    <property type="taxonomic scope" value="Eukaryota"/>
</dbReference>
<feature type="domain" description="AMP-dependent synthetase/ligase" evidence="6">
    <location>
        <begin position="179"/>
        <end position="334"/>
    </location>
</feature>
<evidence type="ECO:0000313" key="9">
    <source>
        <dbReference type="Proteomes" id="UP000008066"/>
    </source>
</evidence>
<keyword evidence="4" id="KW-0067">ATP-binding</keyword>
<dbReference type="PANTHER" id="PTHR43107">
    <property type="entry name" value="LONG-CHAIN FATTY ACID TRANSPORT PROTEIN"/>
    <property type="match status" value="1"/>
</dbReference>
<protein>
    <submittedName>
        <fullName evidence="8">Putative very-long-chain protein</fullName>
    </submittedName>
</protein>
<dbReference type="HOGENOM" id="CLU_323641_0_0_1"/>
<dbReference type="AlphaFoldDB" id="G0SA02"/>
<dbReference type="Gene3D" id="3.40.30.10">
    <property type="entry name" value="Glutaredoxin"/>
    <property type="match status" value="1"/>
</dbReference>
<dbReference type="InterPro" id="IPR025110">
    <property type="entry name" value="AMP-bd_C"/>
</dbReference>
<evidence type="ECO:0000259" key="6">
    <source>
        <dbReference type="Pfam" id="PF00501"/>
    </source>
</evidence>
<dbReference type="Pfam" id="PF00501">
    <property type="entry name" value="AMP-binding"/>
    <property type="match status" value="2"/>
</dbReference>